<name>A0ABT9ZKE9_9BACI</name>
<evidence type="ECO:0000259" key="4">
    <source>
        <dbReference type="SMART" id="SM00646"/>
    </source>
</evidence>
<dbReference type="Gene3D" id="3.40.630.40">
    <property type="entry name" value="Zn-dependent exopeptidases"/>
    <property type="match status" value="1"/>
</dbReference>
<dbReference type="SMART" id="SM00646">
    <property type="entry name" value="Ami_3"/>
    <property type="match status" value="1"/>
</dbReference>
<comment type="caution">
    <text evidence="5">The sequence shown here is derived from an EMBL/GenBank/DDBJ whole genome shotgun (WGS) entry which is preliminary data.</text>
</comment>
<feature type="domain" description="MurNAc-LAA" evidence="4">
    <location>
        <begin position="736"/>
        <end position="866"/>
    </location>
</feature>
<dbReference type="InterPro" id="IPR002508">
    <property type="entry name" value="MurNAc-LAA_cat"/>
</dbReference>
<gene>
    <name evidence="5" type="ORF">J2S19_004090</name>
</gene>
<feature type="signal peptide" evidence="3">
    <location>
        <begin position="1"/>
        <end position="24"/>
    </location>
</feature>
<dbReference type="Pfam" id="PF01520">
    <property type="entry name" value="Amidase_3"/>
    <property type="match status" value="1"/>
</dbReference>
<evidence type="ECO:0000256" key="2">
    <source>
        <dbReference type="SAM" id="MobiDB-lite"/>
    </source>
</evidence>
<accession>A0ABT9ZKE9</accession>
<dbReference type="SUPFAM" id="SSF53187">
    <property type="entry name" value="Zn-dependent exopeptidases"/>
    <property type="match status" value="1"/>
</dbReference>
<organism evidence="5 6">
    <name type="scientific">Metabacillus malikii</name>
    <dbReference type="NCBI Taxonomy" id="1504265"/>
    <lineage>
        <taxon>Bacteria</taxon>
        <taxon>Bacillati</taxon>
        <taxon>Bacillota</taxon>
        <taxon>Bacilli</taxon>
        <taxon>Bacillales</taxon>
        <taxon>Bacillaceae</taxon>
        <taxon>Metabacillus</taxon>
    </lineage>
</organism>
<dbReference type="Pfam" id="PF07538">
    <property type="entry name" value="ChW"/>
    <property type="match status" value="9"/>
</dbReference>
<keyword evidence="3" id="KW-0732">Signal</keyword>
<feature type="compositionally biased region" description="Acidic residues" evidence="2">
    <location>
        <begin position="186"/>
        <end position="198"/>
    </location>
</feature>
<evidence type="ECO:0000313" key="6">
    <source>
        <dbReference type="Proteomes" id="UP001234495"/>
    </source>
</evidence>
<evidence type="ECO:0000313" key="5">
    <source>
        <dbReference type="EMBL" id="MDQ0232768.1"/>
    </source>
</evidence>
<keyword evidence="1" id="KW-0378">Hydrolase</keyword>
<sequence length="872" mass="95924">MKRNAILLIVILLIGSIIPSNAFAMEQQKGNSVNGEKTSYYFIQFNGEGQEITISEETTLKLTGWQNNEKASVLASFNEQEEALTMNVSEELQTVKLTEDQSIHYRIVESDASQVEEVQLQNLTNTSNLIMQNENGTSIEEVKTIDSKGTIIENLGFVYYDKDETNQNVVITKEQYDSINSSNELAVEEVPPEDENLDEEKAAESQQTNEVSLFSARSLVQQPAVQYVSYVKGIGWQEPALNGQIAGTSGEGKRLEALQITLKNAPYPGGISYKTHVQSYGWLSNSTDGDTNGKIGEGKRVEAIQVSLTGEMANHFDIYYRVHSQHYGWLDWAKNGQSAGTEGFSKRLEAIEMILVEKGGQAPGPTEKPLVDKTSVVYSTHVESYGWMDSVADGKMSGTEGQAKRLEAIKINLEDAPYSGSITYSTHVQGYGWLANKSNGEISGTSGEKKRMEAIKVQLTGELAKHYDIYYRVHSQTFGWLDWAKNGNPAGTEGLTKRLESIEIALVKKGEKAPGPTTKSFVTKPSVEYSTHVQSYGWMSPVKDGTMSGTNGKAKRLEAIKINLKNAPFSGDITYSTHVQGYGWMADKSNGAISGTSGQQKRIEAIKINLTGELAKHYDIYYRVHSQTFGWLGWAKNGMKAGSEGRSKRLEAIEIKLVPKGQGEPVSEEKAFKKPFSIFLDPGHGGSDSGAVAGGYKEADLNLSVAKKVQSILLSRGYTVYMSRFTNTTVSLLERSQMANDLEADIFVSIHHNSTGSSTTSANGIEAFYYGYNPEYQPQINGAMHNNLDRVMKSVELTKIIQDRMVANTGATNRGTAGKSFSVIRESAMPATLLELGFINNPNERQKLVTSAYQDKLAKAIADGIDQYYKSN</sequence>
<evidence type="ECO:0000256" key="3">
    <source>
        <dbReference type="SAM" id="SignalP"/>
    </source>
</evidence>
<dbReference type="SMART" id="SM00728">
    <property type="entry name" value="ChW"/>
    <property type="match status" value="9"/>
</dbReference>
<feature type="region of interest" description="Disordered" evidence="2">
    <location>
        <begin position="184"/>
        <end position="203"/>
    </location>
</feature>
<dbReference type="InterPro" id="IPR006637">
    <property type="entry name" value="ChW"/>
</dbReference>
<dbReference type="RefSeq" id="WP_307345145.1">
    <property type="nucleotide sequence ID" value="NZ_JAUSUD010000024.1"/>
</dbReference>
<keyword evidence="6" id="KW-1185">Reference proteome</keyword>
<dbReference type="PANTHER" id="PTHR30404">
    <property type="entry name" value="N-ACETYLMURAMOYL-L-ALANINE AMIDASE"/>
    <property type="match status" value="1"/>
</dbReference>
<protein>
    <submittedName>
        <fullName evidence="5">N-acetylmuramoyl-L-alanine amidase</fullName>
    </submittedName>
</protein>
<dbReference type="InterPro" id="IPR050695">
    <property type="entry name" value="N-acetylmuramoyl_amidase_3"/>
</dbReference>
<dbReference type="EMBL" id="JAUSUD010000024">
    <property type="protein sequence ID" value="MDQ0232768.1"/>
    <property type="molecule type" value="Genomic_DNA"/>
</dbReference>
<feature type="chain" id="PRO_5045370485" evidence="3">
    <location>
        <begin position="25"/>
        <end position="872"/>
    </location>
</feature>
<reference evidence="5 6" key="1">
    <citation type="submission" date="2023-07" db="EMBL/GenBank/DDBJ databases">
        <title>Genomic Encyclopedia of Type Strains, Phase IV (KMG-IV): sequencing the most valuable type-strain genomes for metagenomic binning, comparative biology and taxonomic classification.</title>
        <authorList>
            <person name="Goeker M."/>
        </authorList>
    </citation>
    <scope>NUCLEOTIDE SEQUENCE [LARGE SCALE GENOMIC DNA]</scope>
    <source>
        <strain evidence="5 6">DSM 29005</strain>
    </source>
</reference>
<dbReference type="CDD" id="cd02696">
    <property type="entry name" value="MurNAc-LAA"/>
    <property type="match status" value="1"/>
</dbReference>
<proteinExistence type="predicted"/>
<dbReference type="Proteomes" id="UP001234495">
    <property type="component" value="Unassembled WGS sequence"/>
</dbReference>
<evidence type="ECO:0000256" key="1">
    <source>
        <dbReference type="ARBA" id="ARBA00022801"/>
    </source>
</evidence>
<dbReference type="PANTHER" id="PTHR30404:SF0">
    <property type="entry name" value="N-ACETYLMURAMOYL-L-ALANINE AMIDASE AMIC"/>
    <property type="match status" value="1"/>
</dbReference>